<dbReference type="KEGG" id="chya:V22_10790"/>
<feature type="transmembrane region" description="Helical" evidence="1">
    <location>
        <begin position="187"/>
        <end position="205"/>
    </location>
</feature>
<dbReference type="RefSeq" id="WP_145260495.1">
    <property type="nucleotide sequence ID" value="NZ_CP036316.1"/>
</dbReference>
<dbReference type="AlphaFoldDB" id="A0A517T661"/>
<feature type="transmembrane region" description="Helical" evidence="1">
    <location>
        <begin position="60"/>
        <end position="81"/>
    </location>
</feature>
<keyword evidence="1" id="KW-1133">Transmembrane helix</keyword>
<keyword evidence="1" id="KW-0472">Membrane</keyword>
<dbReference type="EMBL" id="CP036316">
    <property type="protein sequence ID" value="QDT63854.1"/>
    <property type="molecule type" value="Genomic_DNA"/>
</dbReference>
<evidence type="ECO:0000313" key="2">
    <source>
        <dbReference type="EMBL" id="QDT63854.1"/>
    </source>
</evidence>
<accession>A0A517T661</accession>
<protein>
    <submittedName>
        <fullName evidence="2">Uncharacterized protein</fullName>
    </submittedName>
</protein>
<sequence>MNNIIAWYNTYLILVAVVSCCLAIINYRELLPIIIRANSEWPRLRACVTDIFWSAADHRVVIPVCVSIASALAHTLCYYIFWKSRPLHPSDLYASPIIVSYLTGQATTILFLDFRVLFNTSKLDCTGVDSICRQGELALSPWVDRVTKFVTFGYVSSQEYVKEQVSVRITELNEILRLQLHGWMMRITLRLIFGFSCWWLALTLGA</sequence>
<reference evidence="2 3" key="1">
    <citation type="submission" date="2019-02" db="EMBL/GenBank/DDBJ databases">
        <title>Deep-cultivation of Planctomycetes and their phenomic and genomic characterization uncovers novel biology.</title>
        <authorList>
            <person name="Wiegand S."/>
            <person name="Jogler M."/>
            <person name="Boedeker C."/>
            <person name="Pinto D."/>
            <person name="Vollmers J."/>
            <person name="Rivas-Marin E."/>
            <person name="Kohn T."/>
            <person name="Peeters S.H."/>
            <person name="Heuer A."/>
            <person name="Rast P."/>
            <person name="Oberbeckmann S."/>
            <person name="Bunk B."/>
            <person name="Jeske O."/>
            <person name="Meyerdierks A."/>
            <person name="Storesund J.E."/>
            <person name="Kallscheuer N."/>
            <person name="Luecker S."/>
            <person name="Lage O.M."/>
            <person name="Pohl T."/>
            <person name="Merkel B.J."/>
            <person name="Hornburger P."/>
            <person name="Mueller R.-W."/>
            <person name="Bruemmer F."/>
            <person name="Labrenz M."/>
            <person name="Spormann A.M."/>
            <person name="Op den Camp H."/>
            <person name="Overmann J."/>
            <person name="Amann R."/>
            <person name="Jetten M.S.M."/>
            <person name="Mascher T."/>
            <person name="Medema M.H."/>
            <person name="Devos D.P."/>
            <person name="Kaster A.-K."/>
            <person name="Ovreas L."/>
            <person name="Rohde M."/>
            <person name="Galperin M.Y."/>
            <person name="Jogler C."/>
        </authorList>
    </citation>
    <scope>NUCLEOTIDE SEQUENCE [LARGE SCALE GENOMIC DNA]</scope>
    <source>
        <strain evidence="2 3">V22</strain>
    </source>
</reference>
<feature type="transmembrane region" description="Helical" evidence="1">
    <location>
        <begin position="93"/>
        <end position="112"/>
    </location>
</feature>
<proteinExistence type="predicted"/>
<organism evidence="2 3">
    <name type="scientific">Calycomorphotria hydatis</name>
    <dbReference type="NCBI Taxonomy" id="2528027"/>
    <lineage>
        <taxon>Bacteria</taxon>
        <taxon>Pseudomonadati</taxon>
        <taxon>Planctomycetota</taxon>
        <taxon>Planctomycetia</taxon>
        <taxon>Planctomycetales</taxon>
        <taxon>Planctomycetaceae</taxon>
        <taxon>Calycomorphotria</taxon>
    </lineage>
</organism>
<name>A0A517T661_9PLAN</name>
<keyword evidence="1" id="KW-0812">Transmembrane</keyword>
<evidence type="ECO:0000256" key="1">
    <source>
        <dbReference type="SAM" id="Phobius"/>
    </source>
</evidence>
<dbReference type="Proteomes" id="UP000319976">
    <property type="component" value="Chromosome"/>
</dbReference>
<evidence type="ECO:0000313" key="3">
    <source>
        <dbReference type="Proteomes" id="UP000319976"/>
    </source>
</evidence>
<dbReference type="OrthoDB" id="272579at2"/>
<keyword evidence="3" id="KW-1185">Reference proteome</keyword>
<feature type="transmembrane region" description="Helical" evidence="1">
    <location>
        <begin position="6"/>
        <end position="27"/>
    </location>
</feature>
<gene>
    <name evidence="2" type="ORF">V22_10790</name>
</gene>